<evidence type="ECO:0000313" key="3">
    <source>
        <dbReference type="Proteomes" id="UP000073492"/>
    </source>
</evidence>
<gene>
    <name evidence="2" type="ORF">AC579_3431</name>
</gene>
<name>A0A139IC84_9PEZI</name>
<organism evidence="2 3">
    <name type="scientific">Pseudocercospora musae</name>
    <dbReference type="NCBI Taxonomy" id="113226"/>
    <lineage>
        <taxon>Eukaryota</taxon>
        <taxon>Fungi</taxon>
        <taxon>Dikarya</taxon>
        <taxon>Ascomycota</taxon>
        <taxon>Pezizomycotina</taxon>
        <taxon>Dothideomycetes</taxon>
        <taxon>Dothideomycetidae</taxon>
        <taxon>Mycosphaerellales</taxon>
        <taxon>Mycosphaerellaceae</taxon>
        <taxon>Pseudocercospora</taxon>
    </lineage>
</organism>
<feature type="compositionally biased region" description="Polar residues" evidence="1">
    <location>
        <begin position="1"/>
        <end position="20"/>
    </location>
</feature>
<sequence>MMRLVSSSPPLPEQHNSNRYSLHASKRNGHFSDLRKEYKDYKTATHWRVQKIEPDLSKAFLQTKQIRIDMQESLDRQAIDIRKNAEEITLHAKEEWQDAPASTGIFVIRSLEQKMAELKLEVNALKKGGRRKSQVTEDVKRDACDEWKV</sequence>
<dbReference type="Proteomes" id="UP000073492">
    <property type="component" value="Unassembled WGS sequence"/>
</dbReference>
<evidence type="ECO:0000313" key="2">
    <source>
        <dbReference type="EMBL" id="KXT12202.1"/>
    </source>
</evidence>
<reference evidence="2 3" key="1">
    <citation type="submission" date="2015-07" db="EMBL/GenBank/DDBJ databases">
        <title>Comparative genomics of the Sigatoka disease complex on banana suggests a link between parallel evolutionary changes in Pseudocercospora fijiensis and Pseudocercospora eumusae and increased virulence on the banana host.</title>
        <authorList>
            <person name="Chang T.-C."/>
            <person name="Salvucci A."/>
            <person name="Crous P.W."/>
            <person name="Stergiopoulos I."/>
        </authorList>
    </citation>
    <scope>NUCLEOTIDE SEQUENCE [LARGE SCALE GENOMIC DNA]</scope>
    <source>
        <strain evidence="2 3">CBS 116634</strain>
    </source>
</reference>
<proteinExistence type="predicted"/>
<feature type="region of interest" description="Disordered" evidence="1">
    <location>
        <begin position="1"/>
        <end position="26"/>
    </location>
</feature>
<evidence type="ECO:0000256" key="1">
    <source>
        <dbReference type="SAM" id="MobiDB-lite"/>
    </source>
</evidence>
<comment type="caution">
    <text evidence="2">The sequence shown here is derived from an EMBL/GenBank/DDBJ whole genome shotgun (WGS) entry which is preliminary data.</text>
</comment>
<accession>A0A139IC84</accession>
<dbReference type="EMBL" id="LFZO01000160">
    <property type="protein sequence ID" value="KXT12202.1"/>
    <property type="molecule type" value="Genomic_DNA"/>
</dbReference>
<dbReference type="OrthoDB" id="3648267at2759"/>
<keyword evidence="3" id="KW-1185">Reference proteome</keyword>
<protein>
    <submittedName>
        <fullName evidence="2">Uncharacterized protein</fullName>
    </submittedName>
</protein>
<dbReference type="AlphaFoldDB" id="A0A139IC84"/>